<proteinExistence type="predicted"/>
<dbReference type="EMBL" id="JAKELL010000055">
    <property type="protein sequence ID" value="KAH8986347.1"/>
    <property type="molecule type" value="Genomic_DNA"/>
</dbReference>
<reference evidence="1" key="1">
    <citation type="submission" date="2022-01" db="EMBL/GenBank/DDBJ databases">
        <title>Comparative genomics reveals a dynamic genome evolution in the ectomycorrhizal milk-cap (Lactarius) mushrooms.</title>
        <authorList>
            <consortium name="DOE Joint Genome Institute"/>
            <person name="Lebreton A."/>
            <person name="Tang N."/>
            <person name="Kuo A."/>
            <person name="LaButti K."/>
            <person name="Drula E."/>
            <person name="Barry K."/>
            <person name="Clum A."/>
            <person name="Lipzen A."/>
            <person name="Mousain D."/>
            <person name="Ng V."/>
            <person name="Wang R."/>
            <person name="Wang X."/>
            <person name="Dai Y."/>
            <person name="Henrissat B."/>
            <person name="Grigoriev I.V."/>
            <person name="Guerin-Laguette A."/>
            <person name="Yu F."/>
            <person name="Martin F.M."/>
        </authorList>
    </citation>
    <scope>NUCLEOTIDE SEQUENCE</scope>
    <source>
        <strain evidence="1">QP</strain>
    </source>
</reference>
<dbReference type="AlphaFoldDB" id="A0AAD4LCL1"/>
<accession>A0AAD4LCL1</accession>
<name>A0AAD4LCL1_9AGAM</name>
<dbReference type="Proteomes" id="UP001201163">
    <property type="component" value="Unassembled WGS sequence"/>
</dbReference>
<protein>
    <submittedName>
        <fullName evidence="1">Uncharacterized protein</fullName>
    </submittedName>
</protein>
<sequence length="152" mass="17177">MASFHGRWYGWGASPVPTTTNREHRSHTLTHLVIPLPSSRLRPWLLLPGLEHPTINTRHNISRSGIPASTPLFRCRCARRHLGTIPCWASPRQVRYVCVSFLEPRLKQRAPLPRLRALRQGVSCRGPSGRPSSLTAKASALSLAVRLNRRLW</sequence>
<keyword evidence="2" id="KW-1185">Reference proteome</keyword>
<gene>
    <name evidence="1" type="ORF">EDB92DRAFT_1270051</name>
</gene>
<comment type="caution">
    <text evidence="1">The sequence shown here is derived from an EMBL/GenBank/DDBJ whole genome shotgun (WGS) entry which is preliminary data.</text>
</comment>
<evidence type="ECO:0000313" key="2">
    <source>
        <dbReference type="Proteomes" id="UP001201163"/>
    </source>
</evidence>
<organism evidence="1 2">
    <name type="scientific">Lactarius akahatsu</name>
    <dbReference type="NCBI Taxonomy" id="416441"/>
    <lineage>
        <taxon>Eukaryota</taxon>
        <taxon>Fungi</taxon>
        <taxon>Dikarya</taxon>
        <taxon>Basidiomycota</taxon>
        <taxon>Agaricomycotina</taxon>
        <taxon>Agaricomycetes</taxon>
        <taxon>Russulales</taxon>
        <taxon>Russulaceae</taxon>
        <taxon>Lactarius</taxon>
    </lineage>
</organism>
<evidence type="ECO:0000313" key="1">
    <source>
        <dbReference type="EMBL" id="KAH8986347.1"/>
    </source>
</evidence>